<dbReference type="PATRIC" id="fig|1236046.5.peg.1031"/>
<dbReference type="InterPro" id="IPR014746">
    <property type="entry name" value="Gln_synth/guanido_kin_cat_dom"/>
</dbReference>
<dbReference type="Proteomes" id="UP000264215">
    <property type="component" value="Unassembled WGS sequence"/>
</dbReference>
<dbReference type="Proteomes" id="UP000055014">
    <property type="component" value="Unassembled WGS sequence"/>
</dbReference>
<dbReference type="EMBL" id="DQBS01000180">
    <property type="protein sequence ID" value="HCO70522.1"/>
    <property type="molecule type" value="Genomic_DNA"/>
</dbReference>
<reference evidence="3 6" key="3">
    <citation type="journal article" date="2018" name="Nat. Biotechnol.">
        <title>A standardized bacterial taxonomy based on genome phylogeny substantially revises the tree of life.</title>
        <authorList>
            <person name="Parks D.H."/>
            <person name="Chuvochina M."/>
            <person name="Waite D.W."/>
            <person name="Rinke C."/>
            <person name="Skarshewski A."/>
            <person name="Chaumeil P.A."/>
            <person name="Hugenholtz P."/>
        </authorList>
    </citation>
    <scope>NUCLEOTIDE SEQUENCE [LARGE SCALE GENOMIC DNA]</scope>
    <source>
        <strain evidence="3">UBA9905</strain>
    </source>
</reference>
<dbReference type="InterPro" id="IPR008146">
    <property type="entry name" value="Gln_synth_cat_dom"/>
</dbReference>
<dbReference type="Pfam" id="PF00120">
    <property type="entry name" value="Gln-synt_C"/>
    <property type="match status" value="1"/>
</dbReference>
<evidence type="ECO:0000259" key="2">
    <source>
        <dbReference type="Pfam" id="PF00120"/>
    </source>
</evidence>
<name>A0A101I4Z4_9BACT</name>
<gene>
    <name evidence="3" type="ORF">DIT26_08130</name>
    <name evidence="4" type="ORF">XE02_1172</name>
</gene>
<dbReference type="SUPFAM" id="SSF55931">
    <property type="entry name" value="Glutamine synthetase/guanido kinase"/>
    <property type="match status" value="1"/>
</dbReference>
<evidence type="ECO:0000313" key="5">
    <source>
        <dbReference type="Proteomes" id="UP000055014"/>
    </source>
</evidence>
<comment type="caution">
    <text evidence="4">The sequence shown here is derived from an EMBL/GenBank/DDBJ whole genome shotgun (WGS) entry which is preliminary data.</text>
</comment>
<dbReference type="EMBL" id="LGGW01000120">
    <property type="protein sequence ID" value="KUK88997.1"/>
    <property type="molecule type" value="Genomic_DNA"/>
</dbReference>
<protein>
    <submittedName>
        <fullName evidence="4">Glutamine synthetase</fullName>
    </submittedName>
    <submittedName>
        <fullName evidence="3">Type I glutamate--ammonia ligase</fullName>
    </submittedName>
</protein>
<dbReference type="GO" id="GO:0004356">
    <property type="term" value="F:glutamine synthetase activity"/>
    <property type="evidence" value="ECO:0007669"/>
    <property type="project" value="InterPro"/>
</dbReference>
<comment type="similarity">
    <text evidence="1">Belongs to the glutamine synthetase family.</text>
</comment>
<dbReference type="AlphaFoldDB" id="A0A101I4Z4"/>
<feature type="domain" description="GS catalytic" evidence="2">
    <location>
        <begin position="4"/>
        <end position="64"/>
    </location>
</feature>
<feature type="non-terminal residue" evidence="4">
    <location>
        <position position="1"/>
    </location>
</feature>
<dbReference type="Gene3D" id="3.30.590.10">
    <property type="entry name" value="Glutamine synthetase/guanido kinase, catalytic domain"/>
    <property type="match status" value="1"/>
</dbReference>
<evidence type="ECO:0000256" key="1">
    <source>
        <dbReference type="RuleBase" id="RU000384"/>
    </source>
</evidence>
<reference evidence="5" key="2">
    <citation type="journal article" date="2015" name="MBio">
        <title>Genome-Resolved Metagenomic Analysis Reveals Roles for Candidate Phyla and Other Microbial Community Members in Biogeochemical Transformations in Oil Reservoirs.</title>
        <authorList>
            <person name="Hu P."/>
            <person name="Tom L."/>
            <person name="Singh A."/>
            <person name="Thomas B.C."/>
            <person name="Baker B.J."/>
            <person name="Piceno Y.M."/>
            <person name="Andersen G.L."/>
            <person name="Banfield J.F."/>
        </authorList>
    </citation>
    <scope>NUCLEOTIDE SEQUENCE [LARGE SCALE GENOMIC DNA]</scope>
</reference>
<keyword evidence="3" id="KW-0436">Ligase</keyword>
<reference evidence="4" key="1">
    <citation type="journal article" date="2015" name="MBio">
        <title>Genome-resolved metagenomic analysis reveals roles for candidate phyla and other microbial community members in biogeochemical transformations in oil reservoirs.</title>
        <authorList>
            <person name="Hu P."/>
            <person name="Tom L."/>
            <person name="Singh A."/>
            <person name="Thomas B.C."/>
            <person name="Baker B.J."/>
            <person name="Piceno Y.M."/>
            <person name="Andersen G.L."/>
            <person name="Banfield J.F."/>
        </authorList>
    </citation>
    <scope>NUCLEOTIDE SEQUENCE [LARGE SCALE GENOMIC DNA]</scope>
    <source>
        <strain evidence="4">46_70</strain>
    </source>
</reference>
<evidence type="ECO:0000313" key="6">
    <source>
        <dbReference type="Proteomes" id="UP000264215"/>
    </source>
</evidence>
<accession>A0A101I4Z4</accession>
<organism evidence="4 5">
    <name type="scientific">Mesotoga infera</name>
    <dbReference type="NCBI Taxonomy" id="1236046"/>
    <lineage>
        <taxon>Bacteria</taxon>
        <taxon>Thermotogati</taxon>
        <taxon>Thermotogota</taxon>
        <taxon>Thermotogae</taxon>
        <taxon>Kosmotogales</taxon>
        <taxon>Kosmotogaceae</taxon>
        <taxon>Mesotoga</taxon>
    </lineage>
</organism>
<proteinExistence type="inferred from homology"/>
<evidence type="ECO:0000313" key="4">
    <source>
        <dbReference type="EMBL" id="KUK88997.1"/>
    </source>
</evidence>
<evidence type="ECO:0000313" key="3">
    <source>
        <dbReference type="EMBL" id="HCO70522.1"/>
    </source>
</evidence>
<sequence>GSRRKQLMIENLPGTLINALEFTRNSGFVKSTLGDHIFNTFVRSKNGEWSQFCASVTDWETSKYLELY</sequence>